<feature type="transmembrane region" description="Helical" evidence="1">
    <location>
        <begin position="299"/>
        <end position="321"/>
    </location>
</feature>
<comment type="caution">
    <text evidence="2">The sequence shown here is derived from an EMBL/GenBank/DDBJ whole genome shotgun (WGS) entry which is preliminary data.</text>
</comment>
<keyword evidence="1" id="KW-0472">Membrane</keyword>
<dbReference type="InterPro" id="IPR018650">
    <property type="entry name" value="STSV1_Orf64"/>
</dbReference>
<evidence type="ECO:0000256" key="1">
    <source>
        <dbReference type="SAM" id="Phobius"/>
    </source>
</evidence>
<feature type="transmembrane region" description="Helical" evidence="1">
    <location>
        <begin position="141"/>
        <end position="159"/>
    </location>
</feature>
<sequence length="816" mass="93616">MLAPLQPLLARYRQLFQNIVNYFRFAERTNLPRNLLLLATGYYIVVFSLYSIYNHALYSTGTHDVGVYDQIIWLISQFCWPVSTLGGGSLFTFHVSGNCYFLAPLFWFWDNVTMLYIAQTAFLAGAVWPLYLYARKKTDHAYLPLAIGLAYLLYPALQGMNLENFHPEVISIFFLAWTYYFLTQKQYAYYYPLAFVSLLGKEDISLTIAFLGLYLIFLKKEKKVGLITFLMGGIYFLLATRVIMPWANAAIIPQSSQLLIYSHWFGGLSNNLFNFSYYWQSIFNWESFRYLNQLLAPLLYLPLFSPVALLCLPQLLVNILSRCGYFMSIYYHYNYAVTIFAFYAFVDSVVWLKLRLPVQWRAALWLPLIIILTAIIGNLSLSGLPMTQQWPTIIDKISQSKSLTCRYRIEALKLIPPSASLSVSYSLFPHLSHRHRIYHFPNPFRAAYWIDGLPLPPIAGHADYVILIWDRLSEEERLIARFLLASDFYQTVPNKSDLLILKRVRAIPKTGHGAKYLTPFQAGEISSLYFPDSPFFLRNILGDNIPVSNGLALQIEGYIFLDQSGLYGFSLDPPQTYLEIDGRPTSRTILQRGFHRYHLKLTQSRGPWRLKMLVYPPFGRPYIPSDKQLVSENNPAVFRQVVAQFDLEANKQTALLKSQNNLIINGSFEKTYGVIPQDWSLESWVDKDANCLAETDPNIRQNGARSVKLINQGLVDARWVQEVYLQPNKSYRLSGWIKTVDVARRGEGALLLVEGSTIRTTPIFGTQDWQFVEATGKTGPDQQVTKVECRLGYFGAPNSGQAYFDNLVLKEVPPEY</sequence>
<keyword evidence="1" id="KW-1133">Transmembrane helix</keyword>
<accession>A0A1F4TPZ4</accession>
<dbReference type="STRING" id="1802583.A2311_01890"/>
<evidence type="ECO:0000313" key="3">
    <source>
        <dbReference type="Proteomes" id="UP000178951"/>
    </source>
</evidence>
<dbReference type="SUPFAM" id="SSF49785">
    <property type="entry name" value="Galactose-binding domain-like"/>
    <property type="match status" value="1"/>
</dbReference>
<feature type="transmembrane region" description="Helical" evidence="1">
    <location>
        <begin position="115"/>
        <end position="134"/>
    </location>
</feature>
<evidence type="ECO:0008006" key="4">
    <source>
        <dbReference type="Google" id="ProtNLM"/>
    </source>
</evidence>
<feature type="transmembrane region" description="Helical" evidence="1">
    <location>
        <begin position="189"/>
        <end position="218"/>
    </location>
</feature>
<gene>
    <name evidence="2" type="ORF">A2311_01890</name>
</gene>
<reference evidence="2 3" key="1">
    <citation type="journal article" date="2016" name="Nat. Commun.">
        <title>Thousands of microbial genomes shed light on interconnected biogeochemical processes in an aquifer system.</title>
        <authorList>
            <person name="Anantharaman K."/>
            <person name="Brown C.T."/>
            <person name="Hug L.A."/>
            <person name="Sharon I."/>
            <person name="Castelle C.J."/>
            <person name="Probst A.J."/>
            <person name="Thomas B.C."/>
            <person name="Singh A."/>
            <person name="Wilkins M.J."/>
            <person name="Karaoz U."/>
            <person name="Brodie E.L."/>
            <person name="Williams K.H."/>
            <person name="Hubbard S.S."/>
            <person name="Banfield J.F."/>
        </authorList>
    </citation>
    <scope>NUCLEOTIDE SEQUENCE [LARGE SCALE GENOMIC DNA]</scope>
</reference>
<evidence type="ECO:0000313" key="2">
    <source>
        <dbReference type="EMBL" id="OGC34143.1"/>
    </source>
</evidence>
<dbReference type="InterPro" id="IPR008979">
    <property type="entry name" value="Galactose-bd-like_sf"/>
</dbReference>
<proteinExistence type="predicted"/>
<dbReference type="Pfam" id="PF09852">
    <property type="entry name" value="DUF2079"/>
    <property type="match status" value="1"/>
</dbReference>
<organism evidence="2 3">
    <name type="scientific">candidate division WOR-1 bacterium RIFOXYB2_FULL_48_7</name>
    <dbReference type="NCBI Taxonomy" id="1802583"/>
    <lineage>
        <taxon>Bacteria</taxon>
        <taxon>Bacillati</taxon>
        <taxon>Saganbacteria</taxon>
    </lineage>
</organism>
<feature type="transmembrane region" description="Helical" evidence="1">
    <location>
        <begin position="34"/>
        <end position="53"/>
    </location>
</feature>
<name>A0A1F4TPZ4_UNCSA</name>
<dbReference type="EMBL" id="MEUF01000048">
    <property type="protein sequence ID" value="OGC34143.1"/>
    <property type="molecule type" value="Genomic_DNA"/>
</dbReference>
<dbReference type="Gene3D" id="2.60.120.260">
    <property type="entry name" value="Galactose-binding domain-like"/>
    <property type="match status" value="1"/>
</dbReference>
<keyword evidence="1" id="KW-0812">Transmembrane</keyword>
<feature type="transmembrane region" description="Helical" evidence="1">
    <location>
        <begin position="258"/>
        <end position="279"/>
    </location>
</feature>
<feature type="transmembrane region" description="Helical" evidence="1">
    <location>
        <begin position="333"/>
        <end position="352"/>
    </location>
</feature>
<dbReference type="AlphaFoldDB" id="A0A1F4TPZ4"/>
<dbReference type="Proteomes" id="UP000178951">
    <property type="component" value="Unassembled WGS sequence"/>
</dbReference>
<protein>
    <recommendedName>
        <fullName evidence="4">CBM-cenC domain-containing protein</fullName>
    </recommendedName>
</protein>
<feature type="transmembrane region" description="Helical" evidence="1">
    <location>
        <begin position="165"/>
        <end position="182"/>
    </location>
</feature>
<feature type="transmembrane region" description="Helical" evidence="1">
    <location>
        <begin position="224"/>
        <end position="246"/>
    </location>
</feature>
<feature type="transmembrane region" description="Helical" evidence="1">
    <location>
        <begin position="364"/>
        <end position="384"/>
    </location>
</feature>
<feature type="transmembrane region" description="Helical" evidence="1">
    <location>
        <begin position="65"/>
        <end position="83"/>
    </location>
</feature>